<feature type="domain" description="vWA-MoxR associated protein middle region 2" evidence="1">
    <location>
        <begin position="258"/>
        <end position="401"/>
    </location>
</feature>
<dbReference type="Pfam" id="PF19965">
    <property type="entry name" value="VMAP-M2"/>
    <property type="match status" value="1"/>
</dbReference>
<gene>
    <name evidence="2" type="ORF">ACFY35_49560</name>
</gene>
<dbReference type="EMBL" id="JBIAZU010000012">
    <property type="protein sequence ID" value="MFF5297531.1"/>
    <property type="molecule type" value="Genomic_DNA"/>
</dbReference>
<dbReference type="InterPro" id="IPR045446">
    <property type="entry name" value="VMAP-M2"/>
</dbReference>
<sequence>MGGRTLFIPIGVVGGDTPLSDIESLAAYVRENFPDADVGQAIDRDASGWDRAAVRAILKDGLLRAGPDDLVIVYWTGHGLPAQGSHRLQLADGDALMTRELATWLLASPARHVVCILDCCWSGDGMGELVDEADEIRKQSAPAEREIQTATVIVSARSEPAMAGAFVAAMMAALTDGPGPVDAEHRWDQRTDRITPAQLVAAINARLYDDGLDQHAFHRELRPSDAGRFFPSIWHARLREADGREVDARSRARGWAEEQFAALGVAPPAAWTAQALVGHRDLVAGSAELAAEDREFLAGVLDTLVLALSAESLAHALIKKTAFTEDALRSALRTATRRFDVPPLTRQFDLFHDAATRRGRTYPVTPGEAMVRFVARLAYACGANPEDRALYDWADARNLQAHQVNRILGMARENAPVRRLVVDLRAPRTPENEFPGSASAQTFEGAVPVGERAEVEIRPRTADGARAAIAELVRRNLPARFDLVDVVVPDELILIDPGTAELPVPRRRAELGSRFPVSVRHGGRLDPATDWDQVIGDYNRLIAEQPCPLRWIGAGETCDDLIDELASRPEVVVFESVPDQSSTEALIDSVYGSPIVLWPASRLDASPALKELVDRHWPALKGHVAEARWSASGTPDDEQLRRLRMVWEDMEWLELARTWENYG</sequence>
<dbReference type="RefSeq" id="WP_020513974.1">
    <property type="nucleotide sequence ID" value="NZ_JBIAZU010000012.1"/>
</dbReference>
<dbReference type="Proteomes" id="UP001602245">
    <property type="component" value="Unassembled WGS sequence"/>
</dbReference>
<keyword evidence="3" id="KW-1185">Reference proteome</keyword>
<name>A0ABW6WXF3_9ACTN</name>
<evidence type="ECO:0000259" key="1">
    <source>
        <dbReference type="Pfam" id="PF19965"/>
    </source>
</evidence>
<reference evidence="2 3" key="1">
    <citation type="submission" date="2024-10" db="EMBL/GenBank/DDBJ databases">
        <title>The Natural Products Discovery Center: Release of the First 8490 Sequenced Strains for Exploring Actinobacteria Biosynthetic Diversity.</title>
        <authorList>
            <person name="Kalkreuter E."/>
            <person name="Kautsar S.A."/>
            <person name="Yang D."/>
            <person name="Bader C.D."/>
            <person name="Teijaro C.N."/>
            <person name="Fluegel L."/>
            <person name="Davis C.M."/>
            <person name="Simpson J.R."/>
            <person name="Lauterbach L."/>
            <person name="Steele A.D."/>
            <person name="Gui C."/>
            <person name="Meng S."/>
            <person name="Li G."/>
            <person name="Viehrig K."/>
            <person name="Ye F."/>
            <person name="Su P."/>
            <person name="Kiefer A.F."/>
            <person name="Nichols A."/>
            <person name="Cepeda A.J."/>
            <person name="Yan W."/>
            <person name="Fan B."/>
            <person name="Jiang Y."/>
            <person name="Adhikari A."/>
            <person name="Zheng C.-J."/>
            <person name="Schuster L."/>
            <person name="Cowan T.M."/>
            <person name="Smanski M.J."/>
            <person name="Chevrette M.G."/>
            <person name="De Carvalho L.P.S."/>
            <person name="Shen B."/>
        </authorList>
    </citation>
    <scope>NUCLEOTIDE SEQUENCE [LARGE SCALE GENOMIC DNA]</scope>
    <source>
        <strain evidence="2 3">NPDC000087</strain>
    </source>
</reference>
<accession>A0ABW6WXF3</accession>
<proteinExistence type="predicted"/>
<protein>
    <recommendedName>
        <fullName evidence="1">vWA-MoxR associated protein middle region 2 domain-containing protein</fullName>
    </recommendedName>
</protein>
<comment type="caution">
    <text evidence="2">The sequence shown here is derived from an EMBL/GenBank/DDBJ whole genome shotgun (WGS) entry which is preliminary data.</text>
</comment>
<dbReference type="Gene3D" id="3.40.50.1460">
    <property type="match status" value="1"/>
</dbReference>
<evidence type="ECO:0000313" key="2">
    <source>
        <dbReference type="EMBL" id="MFF5297531.1"/>
    </source>
</evidence>
<organism evidence="2 3">
    <name type="scientific">Paractinoplanes globisporus</name>
    <dbReference type="NCBI Taxonomy" id="113565"/>
    <lineage>
        <taxon>Bacteria</taxon>
        <taxon>Bacillati</taxon>
        <taxon>Actinomycetota</taxon>
        <taxon>Actinomycetes</taxon>
        <taxon>Micromonosporales</taxon>
        <taxon>Micromonosporaceae</taxon>
        <taxon>Paractinoplanes</taxon>
    </lineage>
</organism>
<evidence type="ECO:0000313" key="3">
    <source>
        <dbReference type="Proteomes" id="UP001602245"/>
    </source>
</evidence>